<dbReference type="EMBL" id="BSDZ01000013">
    <property type="protein sequence ID" value="GLI62750.1"/>
    <property type="molecule type" value="Genomic_DNA"/>
</dbReference>
<name>A0ABQ5RZ04_9CHLO</name>
<organism evidence="2 3">
    <name type="scientific">Volvox africanus</name>
    <dbReference type="NCBI Taxonomy" id="51714"/>
    <lineage>
        <taxon>Eukaryota</taxon>
        <taxon>Viridiplantae</taxon>
        <taxon>Chlorophyta</taxon>
        <taxon>core chlorophytes</taxon>
        <taxon>Chlorophyceae</taxon>
        <taxon>CS clade</taxon>
        <taxon>Chlamydomonadales</taxon>
        <taxon>Volvocaceae</taxon>
        <taxon>Volvox</taxon>
    </lineage>
</organism>
<feature type="region of interest" description="Disordered" evidence="1">
    <location>
        <begin position="1"/>
        <end position="25"/>
    </location>
</feature>
<sequence>IPRGGSWDDLMHRGRKRKSALKGGTSAVVSPMRRFLGKLPDGGTIWLSFQGVAGVSATGRIIATIRPDSSVSGKPGNIFRALGLEATISRHKKGAATDA</sequence>
<feature type="non-terminal residue" evidence="2">
    <location>
        <position position="99"/>
    </location>
</feature>
<accession>A0ABQ5RZ04</accession>
<reference evidence="2 3" key="1">
    <citation type="journal article" date="2023" name="IScience">
        <title>Expanded male sex-determining region conserved during the evolution of homothallism in the green alga Volvox.</title>
        <authorList>
            <person name="Yamamoto K."/>
            <person name="Matsuzaki R."/>
            <person name="Mahakham W."/>
            <person name="Heman W."/>
            <person name="Sekimoto H."/>
            <person name="Kawachi M."/>
            <person name="Minakuchi Y."/>
            <person name="Toyoda A."/>
            <person name="Nozaki H."/>
        </authorList>
    </citation>
    <scope>NUCLEOTIDE SEQUENCE [LARGE SCALE GENOMIC DNA]</scope>
    <source>
        <strain evidence="2 3">NIES-4468</strain>
    </source>
</reference>
<dbReference type="Proteomes" id="UP001165090">
    <property type="component" value="Unassembled WGS sequence"/>
</dbReference>
<keyword evidence="3" id="KW-1185">Reference proteome</keyword>
<feature type="non-terminal residue" evidence="2">
    <location>
        <position position="1"/>
    </location>
</feature>
<protein>
    <submittedName>
        <fullName evidence="2">Uncharacterized protein</fullName>
    </submittedName>
</protein>
<proteinExistence type="predicted"/>
<gene>
    <name evidence="2" type="ORF">VaNZ11_005489</name>
</gene>
<evidence type="ECO:0000313" key="3">
    <source>
        <dbReference type="Proteomes" id="UP001165090"/>
    </source>
</evidence>
<comment type="caution">
    <text evidence="2">The sequence shown here is derived from an EMBL/GenBank/DDBJ whole genome shotgun (WGS) entry which is preliminary data.</text>
</comment>
<evidence type="ECO:0000313" key="2">
    <source>
        <dbReference type="EMBL" id="GLI62750.1"/>
    </source>
</evidence>
<evidence type="ECO:0000256" key="1">
    <source>
        <dbReference type="SAM" id="MobiDB-lite"/>
    </source>
</evidence>